<sequence>MYGLDLGYSMCLFTFLTLVSGVISHASSGGKARNSQLECTLYIDDLKQCSASEHPYRCFVDNGECDFPLLLGQEAVKNISCYVYHGKSITCSWIPVHNQTGILKYSLLISNSGFLACDLALNRGTQFNVTIIAWNTRNQMVTLSHPFLVKTLEIAMTPKPVNISITSITNDSISVKWNPQHYSVQCMVYYRPISSDHWKEVLHPGCRTICSQDINGLQPFTEYCVKVACALISSKLWGPPSDNHSAKTLGIAPRSSVNVCQRVDTGRTDRLRKVWLMWKALEDRHGSILGYCVNYTNQSKSVTVKTTDLKISFDAREGEYDVIVTAYNSAGVSPISRLLVPSADNDIISDVPPVLGIWATTQGSTILVEWDMGKTERAVSEFAVEWAANQDASSSQWLRVQPNFSSAVLQGKLHPSTTYNISVYPIYRDICGPPKSVPASLKSGVIGGSGSWHVMQVRKNSVTVNLKGHPTGQGNSLPKYNMTLTSKNGAQNFLVTSANQTFTIRNLTANTDYSLKVRAGTRSSQLTSESFTTPLFDTEDILYTILPLVFLILLVLVLLALYRTVNTRHLFPPIPNPSCSSIRQWGSLSAHEITPKLLNLELFSTMELPAENFSIQVMSPESPLITEATEKDPDYIENNTAYLWDTFCQKTDA</sequence>
<dbReference type="PANTHER" id="PTHR48423">
    <property type="entry name" value="INTERLEUKIN-27 RECEPTOR SUBUNIT ALPHA"/>
    <property type="match status" value="1"/>
</dbReference>
<dbReference type="SUPFAM" id="SSF49265">
    <property type="entry name" value="Fibronectin type III"/>
    <property type="match status" value="2"/>
</dbReference>
<protein>
    <submittedName>
        <fullName evidence="13">Interleukin-31 receptor subunit alpha-like</fullName>
    </submittedName>
</protein>
<dbReference type="Ensembl" id="ENSPKIT00000023372.1">
    <property type="protein sequence ID" value="ENSPKIP00000011430.1"/>
    <property type="gene ID" value="ENSPKIG00000018524.1"/>
</dbReference>
<evidence type="ECO:0000256" key="1">
    <source>
        <dbReference type="ARBA" id="ARBA00004479"/>
    </source>
</evidence>
<dbReference type="OrthoDB" id="9828391at2759"/>
<comment type="similarity">
    <text evidence="2">Belongs to the type I cytokine receptor family. Type 2 subfamily.</text>
</comment>
<keyword evidence="6 10" id="KW-1133">Transmembrane helix</keyword>
<comment type="subcellular location">
    <subcellularLocation>
        <location evidence="1">Membrane</location>
        <topology evidence="1">Single-pass type I membrane protein</topology>
    </subcellularLocation>
</comment>
<evidence type="ECO:0000313" key="13">
    <source>
        <dbReference type="Ensembl" id="ENSPKIP00000011430.1"/>
    </source>
</evidence>
<dbReference type="InterPro" id="IPR003961">
    <property type="entry name" value="FN3_dom"/>
</dbReference>
<dbReference type="InterPro" id="IPR036116">
    <property type="entry name" value="FN3_sf"/>
</dbReference>
<evidence type="ECO:0000256" key="11">
    <source>
        <dbReference type="SAM" id="SignalP"/>
    </source>
</evidence>
<keyword evidence="8" id="KW-0675">Receptor</keyword>
<evidence type="ECO:0000256" key="10">
    <source>
        <dbReference type="SAM" id="Phobius"/>
    </source>
</evidence>
<dbReference type="PANTHER" id="PTHR48423:SF1">
    <property type="entry name" value="INTERLEUKIN-27 RECEPTOR SUBUNIT ALPHA"/>
    <property type="match status" value="1"/>
</dbReference>
<dbReference type="STRING" id="1676925.ENSPKIP00000011430"/>
<keyword evidence="9" id="KW-0325">Glycoprotein</keyword>
<evidence type="ECO:0000259" key="12">
    <source>
        <dbReference type="PROSITE" id="PS50853"/>
    </source>
</evidence>
<dbReference type="GeneTree" id="ENSGT00940000155603"/>
<dbReference type="InterPro" id="IPR052672">
    <property type="entry name" value="Type1_Cytokine_Rcpt_Type2"/>
</dbReference>
<dbReference type="InterPro" id="IPR013783">
    <property type="entry name" value="Ig-like_fold"/>
</dbReference>
<name>A0A3B3R0K6_9TELE</name>
<feature type="transmembrane region" description="Helical" evidence="10">
    <location>
        <begin position="541"/>
        <end position="562"/>
    </location>
</feature>
<feature type="domain" description="Fibronectin type-III" evidence="12">
    <location>
        <begin position="351"/>
        <end position="446"/>
    </location>
</feature>
<dbReference type="GO" id="GO:0005886">
    <property type="term" value="C:plasma membrane"/>
    <property type="evidence" value="ECO:0007669"/>
    <property type="project" value="UniProtKB-ARBA"/>
</dbReference>
<evidence type="ECO:0000313" key="14">
    <source>
        <dbReference type="Proteomes" id="UP000261540"/>
    </source>
</evidence>
<dbReference type="AlphaFoldDB" id="A0A3B3R0K6"/>
<keyword evidence="7 10" id="KW-0472">Membrane</keyword>
<evidence type="ECO:0000256" key="7">
    <source>
        <dbReference type="ARBA" id="ARBA00023136"/>
    </source>
</evidence>
<evidence type="ECO:0000256" key="6">
    <source>
        <dbReference type="ARBA" id="ARBA00022989"/>
    </source>
</evidence>
<evidence type="ECO:0000256" key="4">
    <source>
        <dbReference type="ARBA" id="ARBA00022729"/>
    </source>
</evidence>
<evidence type="ECO:0000256" key="8">
    <source>
        <dbReference type="ARBA" id="ARBA00023170"/>
    </source>
</evidence>
<dbReference type="SMART" id="SM00060">
    <property type="entry name" value="FN3"/>
    <property type="match status" value="5"/>
</dbReference>
<feature type="domain" description="Fibronectin type-III" evidence="12">
    <location>
        <begin position="159"/>
        <end position="251"/>
    </location>
</feature>
<feature type="domain" description="Fibronectin type-III" evidence="12">
    <location>
        <begin position="253"/>
        <end position="346"/>
    </location>
</feature>
<evidence type="ECO:0000256" key="9">
    <source>
        <dbReference type="ARBA" id="ARBA00023180"/>
    </source>
</evidence>
<keyword evidence="5" id="KW-0677">Repeat</keyword>
<dbReference type="Gene3D" id="2.60.40.10">
    <property type="entry name" value="Immunoglobulins"/>
    <property type="match status" value="4"/>
</dbReference>
<evidence type="ECO:0000256" key="3">
    <source>
        <dbReference type="ARBA" id="ARBA00022692"/>
    </source>
</evidence>
<dbReference type="CDD" id="cd00063">
    <property type="entry name" value="FN3"/>
    <property type="match status" value="4"/>
</dbReference>
<proteinExistence type="inferred from homology"/>
<organism evidence="13 14">
    <name type="scientific">Paramormyrops kingsleyae</name>
    <dbReference type="NCBI Taxonomy" id="1676925"/>
    <lineage>
        <taxon>Eukaryota</taxon>
        <taxon>Metazoa</taxon>
        <taxon>Chordata</taxon>
        <taxon>Craniata</taxon>
        <taxon>Vertebrata</taxon>
        <taxon>Euteleostomi</taxon>
        <taxon>Actinopterygii</taxon>
        <taxon>Neopterygii</taxon>
        <taxon>Teleostei</taxon>
        <taxon>Osteoglossocephala</taxon>
        <taxon>Osteoglossomorpha</taxon>
        <taxon>Osteoglossiformes</taxon>
        <taxon>Mormyridae</taxon>
        <taxon>Paramormyrops</taxon>
    </lineage>
</organism>
<keyword evidence="14" id="KW-1185">Reference proteome</keyword>
<evidence type="ECO:0000256" key="2">
    <source>
        <dbReference type="ARBA" id="ARBA00008921"/>
    </source>
</evidence>
<feature type="signal peptide" evidence="11">
    <location>
        <begin position="1"/>
        <end position="21"/>
    </location>
</feature>
<dbReference type="Proteomes" id="UP000261540">
    <property type="component" value="Unplaced"/>
</dbReference>
<reference evidence="13" key="2">
    <citation type="submission" date="2025-09" db="UniProtKB">
        <authorList>
            <consortium name="Ensembl"/>
        </authorList>
    </citation>
    <scope>IDENTIFICATION</scope>
</reference>
<feature type="chain" id="PRO_5017390657" evidence="11">
    <location>
        <begin position="22"/>
        <end position="653"/>
    </location>
</feature>
<keyword evidence="3 10" id="KW-0812">Transmembrane</keyword>
<dbReference type="KEGG" id="pki:111856509"/>
<keyword evidence="4 11" id="KW-0732">Signal</keyword>
<accession>A0A3B3R0K6</accession>
<dbReference type="PROSITE" id="PS50853">
    <property type="entry name" value="FN3"/>
    <property type="match status" value="3"/>
</dbReference>
<reference evidence="13" key="1">
    <citation type="submission" date="2025-08" db="UniProtKB">
        <authorList>
            <consortium name="Ensembl"/>
        </authorList>
    </citation>
    <scope>IDENTIFICATION</scope>
</reference>
<evidence type="ECO:0000256" key="5">
    <source>
        <dbReference type="ARBA" id="ARBA00022737"/>
    </source>
</evidence>